<dbReference type="KEGG" id="cee:CENDO_02485"/>
<protein>
    <submittedName>
        <fullName evidence="8">RDD family protein</fullName>
    </submittedName>
</protein>
<keyword evidence="2 6" id="KW-0812">Transmembrane</keyword>
<feature type="domain" description="RDD" evidence="7">
    <location>
        <begin position="177"/>
        <end position="285"/>
    </location>
</feature>
<dbReference type="AlphaFoldDB" id="A0A4P7QE07"/>
<evidence type="ECO:0000259" key="7">
    <source>
        <dbReference type="Pfam" id="PF06271"/>
    </source>
</evidence>
<dbReference type="Pfam" id="PF06271">
    <property type="entry name" value="RDD"/>
    <property type="match status" value="1"/>
</dbReference>
<dbReference type="Proteomes" id="UP000296352">
    <property type="component" value="Chromosome"/>
</dbReference>
<organism evidence="8 9">
    <name type="scientific">Corynebacterium endometrii</name>
    <dbReference type="NCBI Taxonomy" id="2488819"/>
    <lineage>
        <taxon>Bacteria</taxon>
        <taxon>Bacillati</taxon>
        <taxon>Actinomycetota</taxon>
        <taxon>Actinomycetes</taxon>
        <taxon>Mycobacteriales</taxon>
        <taxon>Corynebacteriaceae</taxon>
        <taxon>Corynebacterium</taxon>
    </lineage>
</organism>
<evidence type="ECO:0000256" key="1">
    <source>
        <dbReference type="ARBA" id="ARBA00004141"/>
    </source>
</evidence>
<evidence type="ECO:0000313" key="9">
    <source>
        <dbReference type="Proteomes" id="UP000296352"/>
    </source>
</evidence>
<dbReference type="OrthoDB" id="4426559at2"/>
<proteinExistence type="predicted"/>
<dbReference type="GO" id="GO:0016020">
    <property type="term" value="C:membrane"/>
    <property type="evidence" value="ECO:0007669"/>
    <property type="project" value="UniProtKB-SubCell"/>
</dbReference>
<feature type="compositionally biased region" description="Pro residues" evidence="5">
    <location>
        <begin position="112"/>
        <end position="135"/>
    </location>
</feature>
<feature type="region of interest" description="Disordered" evidence="5">
    <location>
        <begin position="106"/>
        <end position="139"/>
    </location>
</feature>
<evidence type="ECO:0000256" key="2">
    <source>
        <dbReference type="ARBA" id="ARBA00022692"/>
    </source>
</evidence>
<feature type="transmembrane region" description="Helical" evidence="6">
    <location>
        <begin position="265"/>
        <end position="285"/>
    </location>
</feature>
<dbReference type="EMBL" id="CP039247">
    <property type="protein sequence ID" value="QCB27795.1"/>
    <property type="molecule type" value="Genomic_DNA"/>
</dbReference>
<feature type="transmembrane region" description="Helical" evidence="6">
    <location>
        <begin position="212"/>
        <end position="230"/>
    </location>
</feature>
<comment type="subcellular location">
    <subcellularLocation>
        <location evidence="1">Membrane</location>
        <topology evidence="1">Multi-pass membrane protein</topology>
    </subcellularLocation>
</comment>
<reference evidence="8 9" key="1">
    <citation type="submission" date="2019-04" db="EMBL/GenBank/DDBJ databases">
        <title>Corynebacterium endometrii sp. nov., isolated from the uterus of a cow with endometritis.</title>
        <authorList>
            <person name="Ballas P."/>
            <person name="Ruckert C."/>
            <person name="Wagener K."/>
            <person name="Drillich M."/>
            <person name="Kaempfer P."/>
            <person name="Busse H.-J."/>
            <person name="Ehling-Schulz M."/>
        </authorList>
    </citation>
    <scope>NUCLEOTIDE SEQUENCE [LARGE SCALE GENOMIC DNA]</scope>
    <source>
        <strain evidence="8 9">LMM-1653</strain>
    </source>
</reference>
<name>A0A4P7QE07_9CORY</name>
<gene>
    <name evidence="8" type="ORF">CENDO_02485</name>
</gene>
<evidence type="ECO:0000256" key="3">
    <source>
        <dbReference type="ARBA" id="ARBA00022989"/>
    </source>
</evidence>
<accession>A0A4P7QE07</accession>
<evidence type="ECO:0000256" key="5">
    <source>
        <dbReference type="SAM" id="MobiDB-lite"/>
    </source>
</evidence>
<dbReference type="InterPro" id="IPR010432">
    <property type="entry name" value="RDD"/>
</dbReference>
<keyword evidence="9" id="KW-1185">Reference proteome</keyword>
<sequence>MSGGLTNIGFMTSSANVPNLYEYYGLDRGDACSAMGILLADKDALLESQGCAVTDPRRSELQLAFAVLSSPAKRGLYDRALAAGRAITRAELEYLANFGVWPDPALQRGAVPPQPPEQPQPRPQQPYKMPQPSPYAQPYNPFQQRGYQAPVPAEVPEQTADNLRAYSAYLNGPAERATAGQRVVMAMIDFSVVAMLSSLAVGLFAWTDNTAALSLLLLSVLYVVGLESRFGATLGKKLLGYEVRNRKNGQKLSVVESAKRQWFKLVYFIPGPGTVASIVGAIWGWDSINKSNDFISVHDDIVDAEVVKMRKQP</sequence>
<keyword evidence="4 6" id="KW-0472">Membrane</keyword>
<evidence type="ECO:0000256" key="4">
    <source>
        <dbReference type="ARBA" id="ARBA00023136"/>
    </source>
</evidence>
<evidence type="ECO:0000256" key="6">
    <source>
        <dbReference type="SAM" id="Phobius"/>
    </source>
</evidence>
<evidence type="ECO:0000313" key="8">
    <source>
        <dbReference type="EMBL" id="QCB27795.1"/>
    </source>
</evidence>
<keyword evidence="3 6" id="KW-1133">Transmembrane helix</keyword>